<feature type="region of interest" description="Disordered" evidence="1">
    <location>
        <begin position="1"/>
        <end position="28"/>
    </location>
</feature>
<keyword evidence="3" id="KW-1185">Reference proteome</keyword>
<feature type="non-terminal residue" evidence="2">
    <location>
        <position position="1"/>
    </location>
</feature>
<dbReference type="AlphaFoldDB" id="A0A2A9N7D2"/>
<accession>A0A2A9N7D2</accession>
<dbReference type="Pfam" id="PF14388">
    <property type="entry name" value="DUF4419"/>
    <property type="match status" value="1"/>
</dbReference>
<protein>
    <submittedName>
        <fullName evidence="2">Uncharacterized protein</fullName>
    </submittedName>
</protein>
<dbReference type="OrthoDB" id="9978173at2759"/>
<feature type="compositionally biased region" description="Polar residues" evidence="1">
    <location>
        <begin position="1"/>
        <end position="12"/>
    </location>
</feature>
<organism evidence="2 3">
    <name type="scientific">Amanita thiersii Skay4041</name>
    <dbReference type="NCBI Taxonomy" id="703135"/>
    <lineage>
        <taxon>Eukaryota</taxon>
        <taxon>Fungi</taxon>
        <taxon>Dikarya</taxon>
        <taxon>Basidiomycota</taxon>
        <taxon>Agaricomycotina</taxon>
        <taxon>Agaricomycetes</taxon>
        <taxon>Agaricomycetidae</taxon>
        <taxon>Agaricales</taxon>
        <taxon>Pluteineae</taxon>
        <taxon>Amanitaceae</taxon>
        <taxon>Amanita</taxon>
    </lineage>
</organism>
<reference evidence="2 3" key="1">
    <citation type="submission" date="2014-02" db="EMBL/GenBank/DDBJ databases">
        <title>Transposable element dynamics among asymbiotic and ectomycorrhizal Amanita fungi.</title>
        <authorList>
            <consortium name="DOE Joint Genome Institute"/>
            <person name="Hess J."/>
            <person name="Skrede I."/>
            <person name="Wolfe B."/>
            <person name="LaButti K."/>
            <person name="Ohm R.A."/>
            <person name="Grigoriev I.V."/>
            <person name="Pringle A."/>
        </authorList>
    </citation>
    <scope>NUCLEOTIDE SEQUENCE [LARGE SCALE GENOMIC DNA]</scope>
    <source>
        <strain evidence="2 3">SKay4041</strain>
    </source>
</reference>
<feature type="non-terminal residue" evidence="2">
    <location>
        <position position="250"/>
    </location>
</feature>
<proteinExistence type="predicted"/>
<dbReference type="PANTHER" id="PTHR31252:SF11">
    <property type="entry name" value="DUF4419 DOMAIN-CONTAINING PROTEIN"/>
    <property type="match status" value="1"/>
</dbReference>
<dbReference type="InterPro" id="IPR025533">
    <property type="entry name" value="DUF4419"/>
</dbReference>
<dbReference type="Proteomes" id="UP000242287">
    <property type="component" value="Unassembled WGS sequence"/>
</dbReference>
<dbReference type="PANTHER" id="PTHR31252">
    <property type="entry name" value="DUF4419 DOMAIN-CONTAINING PROTEIN"/>
    <property type="match status" value="1"/>
</dbReference>
<evidence type="ECO:0000313" key="3">
    <source>
        <dbReference type="Proteomes" id="UP000242287"/>
    </source>
</evidence>
<feature type="compositionally biased region" description="Polar residues" evidence="1">
    <location>
        <begin position="19"/>
        <end position="28"/>
    </location>
</feature>
<sequence>NSVTFFPASHSSEPFKPQPDSTSNEQSPSALFDRIYKKKREMEYELLQTSLPYQSNTLEDIVMLKNGFVETVMEAYNHHRALIIRPDDVWLAILTQFSFFINGNAETLRKQFVAHEGKKKLVIVQDGNRYTVDFGAMSRQMTRLMEQKIVDPKLREWIMPKFMTTTETDTTIYAIIMMCAMKKYFHYGFVLTCGIPQVTLEGTKGDWESILLRIEKLKEYGDDASNWYKLLHPVVSRFVAAYDNPDSPDN</sequence>
<dbReference type="Gene3D" id="1.20.120.1060">
    <property type="match status" value="1"/>
</dbReference>
<evidence type="ECO:0000313" key="2">
    <source>
        <dbReference type="EMBL" id="PFH44614.1"/>
    </source>
</evidence>
<name>A0A2A9N7D2_9AGAR</name>
<dbReference type="EMBL" id="KZ303200">
    <property type="protein sequence ID" value="PFH44614.1"/>
    <property type="molecule type" value="Genomic_DNA"/>
</dbReference>
<evidence type="ECO:0000256" key="1">
    <source>
        <dbReference type="SAM" id="MobiDB-lite"/>
    </source>
</evidence>
<dbReference type="STRING" id="703135.A0A2A9N7D2"/>
<gene>
    <name evidence="2" type="ORF">AMATHDRAFT_132293</name>
</gene>